<dbReference type="EMBL" id="JACDUP010000002">
    <property type="protein sequence ID" value="MBA2869024.1"/>
    <property type="molecule type" value="Genomic_DNA"/>
</dbReference>
<evidence type="ECO:0000313" key="2">
    <source>
        <dbReference type="EMBL" id="AVB76064.1"/>
    </source>
</evidence>
<dbReference type="EMBL" id="JACDUI010000002">
    <property type="protein sequence ID" value="MBA2840793.1"/>
    <property type="molecule type" value="Genomic_DNA"/>
</dbReference>
<evidence type="ECO:0000313" key="8">
    <source>
        <dbReference type="EMBL" id="MBB6401681.1"/>
    </source>
</evidence>
<dbReference type="EMBL" id="JACHED010000003">
    <property type="protein sequence ID" value="MBB6497374.1"/>
    <property type="molecule type" value="Genomic_DNA"/>
</dbReference>
<organism evidence="2 10">
    <name type="scientific">Methanococcus maripaludis</name>
    <name type="common">Methanococcus deltae</name>
    <dbReference type="NCBI Taxonomy" id="39152"/>
    <lineage>
        <taxon>Archaea</taxon>
        <taxon>Methanobacteriati</taxon>
        <taxon>Methanobacteriota</taxon>
        <taxon>Methanomada group</taxon>
        <taxon>Methanococci</taxon>
        <taxon>Methanococcales</taxon>
        <taxon>Methanococcaceae</taxon>
        <taxon>Methanococcus</taxon>
    </lineage>
</organism>
<proteinExistence type="predicted"/>
<name>A0A2L1C9N5_METMI</name>
<dbReference type="EMBL" id="CP026606">
    <property type="protein sequence ID" value="AVB76064.1"/>
    <property type="molecule type" value="Genomic_DNA"/>
</dbReference>
<dbReference type="Proteomes" id="UP000590564">
    <property type="component" value="Unassembled WGS sequence"/>
</dbReference>
<protein>
    <submittedName>
        <fullName evidence="3">MinD superfamily P-loop ATPase</fullName>
    </submittedName>
    <submittedName>
        <fullName evidence="2">NADH dehydrogenase subunit I</fullName>
    </submittedName>
</protein>
<dbReference type="GO" id="GO:0016491">
    <property type="term" value="F:oxidoreductase activity"/>
    <property type="evidence" value="ECO:0007669"/>
    <property type="project" value="UniProtKB-ARBA"/>
</dbReference>
<dbReference type="InterPro" id="IPR017896">
    <property type="entry name" value="4Fe4S_Fe-S-bd"/>
</dbReference>
<gene>
    <name evidence="3" type="ORF">HNP87_001325</name>
    <name evidence="4" type="ORF">HNP89_001037</name>
    <name evidence="5" type="ORF">HNP91_001313</name>
    <name evidence="8" type="ORF">HNP92_000986</name>
    <name evidence="6" type="ORF">HNP94_001546</name>
    <name evidence="7" type="ORF">HNP95_001203</name>
    <name evidence="9" type="ORF">HNP96_001417</name>
    <name evidence="2" type="ORF">MMJJ_06480</name>
</gene>
<evidence type="ECO:0000313" key="5">
    <source>
        <dbReference type="EMBL" id="MBA2860498.1"/>
    </source>
</evidence>
<dbReference type="KEGG" id="mmad:MMJJ_06480"/>
<dbReference type="PROSITE" id="PS00198">
    <property type="entry name" value="4FE4S_FER_1"/>
    <property type="match status" value="1"/>
</dbReference>
<evidence type="ECO:0000313" key="13">
    <source>
        <dbReference type="Proteomes" id="UP000563838"/>
    </source>
</evidence>
<dbReference type="Gene3D" id="3.30.70.20">
    <property type="match status" value="1"/>
</dbReference>
<evidence type="ECO:0000313" key="15">
    <source>
        <dbReference type="Proteomes" id="UP000568063"/>
    </source>
</evidence>
<dbReference type="RefSeq" id="WP_104837662.1">
    <property type="nucleotide sequence ID" value="NZ_CP026606.1"/>
</dbReference>
<dbReference type="Proteomes" id="UP000571751">
    <property type="component" value="Unassembled WGS sequence"/>
</dbReference>
<dbReference type="Proteomes" id="UP000239462">
    <property type="component" value="Chromosome"/>
</dbReference>
<evidence type="ECO:0000313" key="6">
    <source>
        <dbReference type="EMBL" id="MBA2864524.1"/>
    </source>
</evidence>
<dbReference type="Pfam" id="PF14697">
    <property type="entry name" value="Fer4_21"/>
    <property type="match status" value="1"/>
</dbReference>
<dbReference type="Proteomes" id="UP000563838">
    <property type="component" value="Unassembled WGS sequence"/>
</dbReference>
<evidence type="ECO:0000313" key="7">
    <source>
        <dbReference type="EMBL" id="MBA2869024.1"/>
    </source>
</evidence>
<dbReference type="PROSITE" id="PS51379">
    <property type="entry name" value="4FE4S_FER_2"/>
    <property type="match status" value="2"/>
</dbReference>
<accession>A0A2L1C9N5</accession>
<sequence>MKVNYSKCGYCGACVGVCKSMAIELIENKLYIEEEKCNNCALCTVVCPVNALEE</sequence>
<dbReference type="InterPro" id="IPR017900">
    <property type="entry name" value="4Fe4S_Fe_S_CS"/>
</dbReference>
<evidence type="ECO:0000313" key="3">
    <source>
        <dbReference type="EMBL" id="MBA2840793.1"/>
    </source>
</evidence>
<feature type="domain" description="4Fe-4S ferredoxin-type" evidence="1">
    <location>
        <begin position="28"/>
        <end position="54"/>
    </location>
</feature>
<evidence type="ECO:0000313" key="16">
    <source>
        <dbReference type="Proteomes" id="UP000571751"/>
    </source>
</evidence>
<reference evidence="11 13" key="3">
    <citation type="submission" date="2020-07" db="EMBL/GenBank/DDBJ databases">
        <title>Genomic Encyclopedia of Type Strains, Phase IV (KMG-V): Genome sequencing to study the core and pangenomes of soil and plant-associated prokaryotes.</title>
        <authorList>
            <person name="Whitman W."/>
        </authorList>
    </citation>
    <scope>NUCLEOTIDE SEQUENCE [LARGE SCALE GENOMIC DNA]</scope>
    <source>
        <strain evidence="3 13">A4</strain>
        <strain evidence="8 12">C11</strain>
        <strain evidence="6 14">C13</strain>
        <strain evidence="7 16">C14</strain>
        <strain evidence="5 15">C9</strain>
        <strain evidence="9 17">D1</strain>
        <strain evidence="4 11">S1</strain>
    </source>
</reference>
<evidence type="ECO:0000313" key="10">
    <source>
        <dbReference type="Proteomes" id="UP000239462"/>
    </source>
</evidence>
<evidence type="ECO:0000313" key="12">
    <source>
        <dbReference type="Proteomes" id="UP000536195"/>
    </source>
</evidence>
<evidence type="ECO:0000313" key="17">
    <source>
        <dbReference type="Proteomes" id="UP000590564"/>
    </source>
</evidence>
<evidence type="ECO:0000313" key="14">
    <source>
        <dbReference type="Proteomes" id="UP000567099"/>
    </source>
</evidence>
<dbReference type="EMBL" id="JACDUK010000002">
    <property type="protein sequence ID" value="MBA2853080.1"/>
    <property type="molecule type" value="Genomic_DNA"/>
</dbReference>
<reference evidence="2" key="2">
    <citation type="submission" date="2018-02" db="EMBL/GenBank/DDBJ databases">
        <title>Complete genome sequence of the Methanococcus maripaludis type strain JJ (DSM 2067), a model for selenoprotein synthesis in Archaea.</title>
        <authorList>
            <person name="Poehlein A."/>
            <person name="Heym D."/>
            <person name="Quitzke V."/>
            <person name="Fersch J."/>
            <person name="Daniel R."/>
            <person name="Rother M."/>
        </authorList>
    </citation>
    <scope>NUCLEOTIDE SEQUENCE [LARGE SCALE GENOMIC DNA]</scope>
    <source>
        <strain evidence="2">DSM 2067</strain>
    </source>
</reference>
<reference evidence="10" key="1">
    <citation type="journal article" date="2018" name="Genome Announc.">
        <title>Complete Genome Sequence of the Methanococcus maripaludis Type Strain JJ (DSM 2067), a Model for Selenoprotein Synthesis in Archaea.</title>
        <authorList>
            <person name="Poehlein A."/>
            <person name="Heym D."/>
            <person name="Quitzke V."/>
            <person name="Fersch J."/>
            <person name="Daniel R."/>
            <person name="Rother M."/>
        </authorList>
    </citation>
    <scope>NUCLEOTIDE SEQUENCE [LARGE SCALE GENOMIC DNA]</scope>
    <source>
        <strain evidence="10">DSM 2067</strain>
    </source>
</reference>
<dbReference type="EMBL" id="JACDUO010000002">
    <property type="protein sequence ID" value="MBA2864524.1"/>
    <property type="molecule type" value="Genomic_DNA"/>
</dbReference>
<feature type="domain" description="4Fe-4S ferredoxin-type" evidence="1">
    <location>
        <begin position="1"/>
        <end position="27"/>
    </location>
</feature>
<evidence type="ECO:0000313" key="11">
    <source>
        <dbReference type="Proteomes" id="UP000522365"/>
    </source>
</evidence>
<dbReference type="SUPFAM" id="SSF54862">
    <property type="entry name" value="4Fe-4S ferredoxins"/>
    <property type="match status" value="1"/>
</dbReference>
<dbReference type="Proteomes" id="UP000568063">
    <property type="component" value="Unassembled WGS sequence"/>
</dbReference>
<dbReference type="Proteomes" id="UP000522365">
    <property type="component" value="Unassembled WGS sequence"/>
</dbReference>
<dbReference type="Proteomes" id="UP000536195">
    <property type="component" value="Unassembled WGS sequence"/>
</dbReference>
<dbReference type="EMBL" id="JACHEC010000002">
    <property type="protein sequence ID" value="MBB6401681.1"/>
    <property type="molecule type" value="Genomic_DNA"/>
</dbReference>
<evidence type="ECO:0000313" key="9">
    <source>
        <dbReference type="EMBL" id="MBB6497374.1"/>
    </source>
</evidence>
<dbReference type="GeneID" id="36101740"/>
<dbReference type="EMBL" id="JACDUM010000002">
    <property type="protein sequence ID" value="MBA2860498.1"/>
    <property type="molecule type" value="Genomic_DNA"/>
</dbReference>
<dbReference type="AlphaFoldDB" id="A0A2L1C9N5"/>
<evidence type="ECO:0000313" key="4">
    <source>
        <dbReference type="EMBL" id="MBA2853080.1"/>
    </source>
</evidence>
<evidence type="ECO:0000259" key="1">
    <source>
        <dbReference type="PROSITE" id="PS51379"/>
    </source>
</evidence>
<dbReference type="Proteomes" id="UP000567099">
    <property type="component" value="Unassembled WGS sequence"/>
</dbReference>